<dbReference type="InterPro" id="IPR021375">
    <property type="entry name" value="DUF2997"/>
</dbReference>
<proteinExistence type="predicted"/>
<reference evidence="1 2" key="2">
    <citation type="submission" date="2019-05" db="EMBL/GenBank/DDBJ databases">
        <title>Glycomyces buryatensis sp. nov.</title>
        <authorList>
            <person name="Nikitina E."/>
        </authorList>
    </citation>
    <scope>NUCLEOTIDE SEQUENCE [LARGE SCALE GENOMIC DNA]</scope>
    <source>
        <strain evidence="1 2">18</strain>
    </source>
</reference>
<dbReference type="OrthoDB" id="4290456at2"/>
<dbReference type="AlphaFoldDB" id="A0A4S8PXM5"/>
<name>A0A4S8PXM5_9ACTN</name>
<dbReference type="Proteomes" id="UP000308760">
    <property type="component" value="Unassembled WGS sequence"/>
</dbReference>
<comment type="caution">
    <text evidence="1">The sequence shown here is derived from an EMBL/GenBank/DDBJ whole genome shotgun (WGS) entry which is preliminary data.</text>
</comment>
<keyword evidence="2" id="KW-1185">Reference proteome</keyword>
<protein>
    <submittedName>
        <fullName evidence="1">DUF2997 domain-containing protein</fullName>
    </submittedName>
</protein>
<evidence type="ECO:0000313" key="1">
    <source>
        <dbReference type="EMBL" id="THV36360.1"/>
    </source>
</evidence>
<dbReference type="RefSeq" id="WP_136536603.1">
    <property type="nucleotide sequence ID" value="NZ_STGY01000072.1"/>
</dbReference>
<gene>
    <name evidence="1" type="ORF">FAB82_21435</name>
</gene>
<dbReference type="Pfam" id="PF11211">
    <property type="entry name" value="DUF2997"/>
    <property type="match status" value="1"/>
</dbReference>
<sequence>MELHEVEVTIAPDGTTRIEVRGVTGAECVDLTAGLEAALGGEIVERELTAEAQAVLEARSEERLRRGSGP</sequence>
<dbReference type="EMBL" id="STGY01000072">
    <property type="protein sequence ID" value="THV36360.1"/>
    <property type="molecule type" value="Genomic_DNA"/>
</dbReference>
<organism evidence="1 2">
    <name type="scientific">Glycomyces buryatensis</name>
    <dbReference type="NCBI Taxonomy" id="2570927"/>
    <lineage>
        <taxon>Bacteria</taxon>
        <taxon>Bacillati</taxon>
        <taxon>Actinomycetota</taxon>
        <taxon>Actinomycetes</taxon>
        <taxon>Glycomycetales</taxon>
        <taxon>Glycomycetaceae</taxon>
        <taxon>Glycomyces</taxon>
    </lineage>
</organism>
<reference evidence="2" key="1">
    <citation type="submission" date="2019-04" db="EMBL/GenBank/DDBJ databases">
        <title>Nocardioides xinjiangensis sp. nov.</title>
        <authorList>
            <person name="Liu S."/>
        </authorList>
    </citation>
    <scope>NUCLEOTIDE SEQUENCE [LARGE SCALE GENOMIC DNA]</scope>
    <source>
        <strain evidence="2">18</strain>
    </source>
</reference>
<accession>A0A4S8PXM5</accession>
<evidence type="ECO:0000313" key="2">
    <source>
        <dbReference type="Proteomes" id="UP000308760"/>
    </source>
</evidence>